<dbReference type="InterPro" id="IPR036034">
    <property type="entry name" value="PDZ_sf"/>
</dbReference>
<keyword evidence="1" id="KW-0732">Signal</keyword>
<dbReference type="InterPro" id="IPR001478">
    <property type="entry name" value="PDZ"/>
</dbReference>
<proteinExistence type="predicted"/>
<gene>
    <name evidence="3" type="ORF">WAE96_20575</name>
</gene>
<organism evidence="3 4">
    <name type="scientific">Pseudoalteromonas spongiae</name>
    <dbReference type="NCBI Taxonomy" id="298657"/>
    <lineage>
        <taxon>Bacteria</taxon>
        <taxon>Pseudomonadati</taxon>
        <taxon>Pseudomonadota</taxon>
        <taxon>Gammaproteobacteria</taxon>
        <taxon>Alteromonadales</taxon>
        <taxon>Pseudoalteromonadaceae</taxon>
        <taxon>Pseudoalteromonas</taxon>
    </lineage>
</organism>
<dbReference type="Pfam" id="PF17899">
    <property type="entry name" value="Peptidase_M61_N"/>
    <property type="match status" value="1"/>
</dbReference>
<dbReference type="InterPro" id="IPR024191">
    <property type="entry name" value="Peptidase_M61"/>
</dbReference>
<evidence type="ECO:0000313" key="3">
    <source>
        <dbReference type="EMBL" id="MEI4552085.1"/>
    </source>
</evidence>
<dbReference type="SMART" id="SM00228">
    <property type="entry name" value="PDZ"/>
    <property type="match status" value="1"/>
</dbReference>
<feature type="domain" description="PDZ" evidence="2">
    <location>
        <begin position="467"/>
        <end position="551"/>
    </location>
</feature>
<evidence type="ECO:0000259" key="2">
    <source>
        <dbReference type="SMART" id="SM00228"/>
    </source>
</evidence>
<dbReference type="Gene3D" id="2.60.40.3650">
    <property type="match status" value="1"/>
</dbReference>
<protein>
    <submittedName>
        <fullName evidence="3">PDZ domain-containing protein</fullName>
    </submittedName>
</protein>
<evidence type="ECO:0000313" key="4">
    <source>
        <dbReference type="Proteomes" id="UP001382455"/>
    </source>
</evidence>
<dbReference type="SUPFAM" id="SSF50156">
    <property type="entry name" value="PDZ domain-like"/>
    <property type="match status" value="1"/>
</dbReference>
<accession>A0ABU8EZC3</accession>
<dbReference type="Gene3D" id="1.10.390.10">
    <property type="entry name" value="Neutral Protease Domain 2"/>
    <property type="match status" value="1"/>
</dbReference>
<evidence type="ECO:0000256" key="1">
    <source>
        <dbReference type="SAM" id="SignalP"/>
    </source>
</evidence>
<dbReference type="SUPFAM" id="SSF55486">
    <property type="entry name" value="Metalloproteases ('zincins'), catalytic domain"/>
    <property type="match status" value="1"/>
</dbReference>
<dbReference type="PIRSF" id="PIRSF016493">
    <property type="entry name" value="Glycyl_aminpptds"/>
    <property type="match status" value="1"/>
</dbReference>
<dbReference type="InterPro" id="IPR027268">
    <property type="entry name" value="Peptidase_M4/M1_CTD_sf"/>
</dbReference>
<keyword evidence="4" id="KW-1185">Reference proteome</keyword>
<dbReference type="Pfam" id="PF05299">
    <property type="entry name" value="Peptidase_M61"/>
    <property type="match status" value="1"/>
</dbReference>
<feature type="signal peptide" evidence="1">
    <location>
        <begin position="1"/>
        <end position="24"/>
    </location>
</feature>
<dbReference type="EMBL" id="JBAWKS010000002">
    <property type="protein sequence ID" value="MEI4552085.1"/>
    <property type="molecule type" value="Genomic_DNA"/>
</dbReference>
<feature type="chain" id="PRO_5045137502" evidence="1">
    <location>
        <begin position="25"/>
        <end position="596"/>
    </location>
</feature>
<name>A0ABU8EZC3_9GAMM</name>
<dbReference type="InterPro" id="IPR007963">
    <property type="entry name" value="Peptidase_M61_catalytic"/>
</dbReference>
<comment type="caution">
    <text evidence="3">The sequence shown here is derived from an EMBL/GenBank/DDBJ whole genome shotgun (WGS) entry which is preliminary data.</text>
</comment>
<dbReference type="Gene3D" id="2.30.42.10">
    <property type="match status" value="1"/>
</dbReference>
<dbReference type="InterPro" id="IPR040756">
    <property type="entry name" value="Peptidase_M61_N"/>
</dbReference>
<dbReference type="RefSeq" id="WP_336436934.1">
    <property type="nucleotide sequence ID" value="NZ_JBAWKS010000002.1"/>
</dbReference>
<reference evidence="3 4" key="1">
    <citation type="submission" date="2023-12" db="EMBL/GenBank/DDBJ databases">
        <title>Friends and Foes: Symbiotic and Algicidal bacterial influence on Karenia brevis blooms.</title>
        <authorList>
            <person name="Fei C."/>
            <person name="Mohamed A.R."/>
            <person name="Booker A."/>
            <person name="Arshad M."/>
            <person name="Klass S."/>
            <person name="Ahn S."/>
            <person name="Gilbert P.M."/>
            <person name="Heil C.A."/>
            <person name="Martinez J.M."/>
            <person name="Amin S.A."/>
        </authorList>
    </citation>
    <scope>NUCLEOTIDE SEQUENCE [LARGE SCALE GENOMIC DNA]</scope>
    <source>
        <strain evidence="3 4">CE15</strain>
    </source>
</reference>
<sequence length="596" mass="67852">MKRFIPAFLPFVTASLFYTSPVFAKVDYQLTIAQGEHHLGNVSAEFPSGSEQLVVKLPSWRTGRYELLDMANGIRLFSAQDESGKALNWQKIDSNSWQISTTPNQKVKISYQVYANELGMRSRHIDDSHAFIDASGFFMYSEAYRDQKVTVDLNVPTDWRSVSGMENGEHKHQFVADNYDILVDSPIETGINKLFKWQVDGRDYELVVWGEGNYDTDKMITDLKKLVKTGSDIWHAYPYKRYVFMVHATSGARGATEHLNSTIIQRQRDSFRERDDYIGFITTASHEFVHTWNVKGYRPQGLTPYNYTDHNYTDLLWVAEGSTSYFDDLLLIRGDIITLKEYFKGLSKNINKHLARPGREIQSASETSFDKWINQGGDHDTNFSTNIYSEGALLSWALDVKLISDSNGKVSYRDVHRTLYKDFALPKGFTSGDVKAILKAVSGNDYTAWWQQNIDSPAMLNFDDMLNTVGLKFDYPKSVSFAASADLNGDYKDGQVFINKVKREGSAWKAGLTTSDIIVAINGQRISEPFDKYLKRFKPGQSIDISYFRRDTLHSTKLLLSEKASSPKVISLVKKPSRKQKALFKAWLGVDYPKSL</sequence>
<dbReference type="Proteomes" id="UP001382455">
    <property type="component" value="Unassembled WGS sequence"/>
</dbReference>